<feature type="compositionally biased region" description="Basic and acidic residues" evidence="1">
    <location>
        <begin position="176"/>
        <end position="202"/>
    </location>
</feature>
<dbReference type="InterPro" id="IPR021109">
    <property type="entry name" value="Peptidase_aspartic_dom_sf"/>
</dbReference>
<dbReference type="EMBL" id="JACGWL010000014">
    <property type="protein sequence ID" value="KAK4387626.1"/>
    <property type="molecule type" value="Genomic_DNA"/>
</dbReference>
<dbReference type="Proteomes" id="UP001289374">
    <property type="component" value="Unassembled WGS sequence"/>
</dbReference>
<comment type="caution">
    <text evidence="2">The sequence shown here is derived from an EMBL/GenBank/DDBJ whole genome shotgun (WGS) entry which is preliminary data.</text>
</comment>
<evidence type="ECO:0000313" key="2">
    <source>
        <dbReference type="EMBL" id="KAK4387626.1"/>
    </source>
</evidence>
<protein>
    <submittedName>
        <fullName evidence="2">Uncharacterized protein</fullName>
    </submittedName>
</protein>
<evidence type="ECO:0000313" key="3">
    <source>
        <dbReference type="Proteomes" id="UP001289374"/>
    </source>
</evidence>
<name>A0AAE1W6G2_9LAMI</name>
<evidence type="ECO:0000256" key="1">
    <source>
        <dbReference type="SAM" id="MobiDB-lite"/>
    </source>
</evidence>
<dbReference type="Gene3D" id="3.10.10.10">
    <property type="entry name" value="HIV Type 1 Reverse Transcriptase, subunit A, domain 1"/>
    <property type="match status" value="1"/>
</dbReference>
<sequence>MIAGVLSVETHKKVRKAQFDQEELHRPRIQGNDALVITALLANYEIKRVFIDSGSSTDILFGEAYDQMQLGGAPLEAVDTFLYGFAGEVVHPKGMVSLPLTLGTTPLRKTCLLKFLVVDISSAYHIILGRPTLDTFQAVISTYHMKIKFPMIGGVGEAQANALQARKCYIEAIKKGKKRGTEEPPETKDSNKQENDPIHIPEPDEENPVVVQPVEELLTIELALGDSGKDLEGIDPSVCTHHLNLDPSAKPVKQKKRHFGLEKDKIIRGEVNKLLPAENIKEIEFPE</sequence>
<gene>
    <name evidence="2" type="ORF">Sango_2369200</name>
</gene>
<organism evidence="2 3">
    <name type="scientific">Sesamum angolense</name>
    <dbReference type="NCBI Taxonomy" id="2727404"/>
    <lineage>
        <taxon>Eukaryota</taxon>
        <taxon>Viridiplantae</taxon>
        <taxon>Streptophyta</taxon>
        <taxon>Embryophyta</taxon>
        <taxon>Tracheophyta</taxon>
        <taxon>Spermatophyta</taxon>
        <taxon>Magnoliopsida</taxon>
        <taxon>eudicotyledons</taxon>
        <taxon>Gunneridae</taxon>
        <taxon>Pentapetalae</taxon>
        <taxon>asterids</taxon>
        <taxon>lamiids</taxon>
        <taxon>Lamiales</taxon>
        <taxon>Pedaliaceae</taxon>
        <taxon>Sesamum</taxon>
    </lineage>
</organism>
<dbReference type="AlphaFoldDB" id="A0AAE1W6G2"/>
<proteinExistence type="predicted"/>
<reference evidence="2" key="1">
    <citation type="submission" date="2020-06" db="EMBL/GenBank/DDBJ databases">
        <authorList>
            <person name="Li T."/>
            <person name="Hu X."/>
            <person name="Zhang T."/>
            <person name="Song X."/>
            <person name="Zhang H."/>
            <person name="Dai N."/>
            <person name="Sheng W."/>
            <person name="Hou X."/>
            <person name="Wei L."/>
        </authorList>
    </citation>
    <scope>NUCLEOTIDE SEQUENCE</scope>
    <source>
        <strain evidence="2">K16</strain>
        <tissue evidence="2">Leaf</tissue>
    </source>
</reference>
<dbReference type="PANTHER" id="PTHR33240:SF8">
    <property type="entry name" value="OS03G0439900 PROTEIN"/>
    <property type="match status" value="1"/>
</dbReference>
<accession>A0AAE1W6G2</accession>
<dbReference type="PANTHER" id="PTHR33240">
    <property type="entry name" value="OS08G0508500 PROTEIN"/>
    <property type="match status" value="1"/>
</dbReference>
<dbReference type="Gene3D" id="2.40.70.10">
    <property type="entry name" value="Acid Proteases"/>
    <property type="match status" value="1"/>
</dbReference>
<dbReference type="CDD" id="cd00303">
    <property type="entry name" value="retropepsin_like"/>
    <property type="match status" value="1"/>
</dbReference>
<reference evidence="2" key="2">
    <citation type="journal article" date="2024" name="Plant">
        <title>Genomic evolution and insights into agronomic trait innovations of Sesamum species.</title>
        <authorList>
            <person name="Miao H."/>
            <person name="Wang L."/>
            <person name="Qu L."/>
            <person name="Liu H."/>
            <person name="Sun Y."/>
            <person name="Le M."/>
            <person name="Wang Q."/>
            <person name="Wei S."/>
            <person name="Zheng Y."/>
            <person name="Lin W."/>
            <person name="Duan Y."/>
            <person name="Cao H."/>
            <person name="Xiong S."/>
            <person name="Wang X."/>
            <person name="Wei L."/>
            <person name="Li C."/>
            <person name="Ma Q."/>
            <person name="Ju M."/>
            <person name="Zhao R."/>
            <person name="Li G."/>
            <person name="Mu C."/>
            <person name="Tian Q."/>
            <person name="Mei H."/>
            <person name="Zhang T."/>
            <person name="Gao T."/>
            <person name="Zhang H."/>
        </authorList>
    </citation>
    <scope>NUCLEOTIDE SEQUENCE</scope>
    <source>
        <strain evidence="2">K16</strain>
    </source>
</reference>
<keyword evidence="3" id="KW-1185">Reference proteome</keyword>
<feature type="region of interest" description="Disordered" evidence="1">
    <location>
        <begin position="176"/>
        <end position="205"/>
    </location>
</feature>